<dbReference type="Pfam" id="PF04183">
    <property type="entry name" value="IucA_IucC"/>
    <property type="match status" value="1"/>
</dbReference>
<comment type="function">
    <text evidence="1">Acyltransferase required for the direct transfer of medium- to long-chain fatty acyl moieties from a carrier protein (MbtL) on to the epsilon-amino group of lysine residue in the mycobactin core.</text>
</comment>
<evidence type="ECO:0000256" key="6">
    <source>
        <dbReference type="SAM" id="MobiDB-lite"/>
    </source>
</evidence>
<organism evidence="8 9">
    <name type="scientific">Rothia koreensis</name>
    <dbReference type="NCBI Taxonomy" id="592378"/>
    <lineage>
        <taxon>Bacteria</taxon>
        <taxon>Bacillati</taxon>
        <taxon>Actinomycetota</taxon>
        <taxon>Actinomycetes</taxon>
        <taxon>Micrococcales</taxon>
        <taxon>Micrococcaceae</taxon>
        <taxon>Rothia</taxon>
    </lineage>
</organism>
<evidence type="ECO:0000313" key="9">
    <source>
        <dbReference type="Proteomes" id="UP000462152"/>
    </source>
</evidence>
<evidence type="ECO:0000256" key="1">
    <source>
        <dbReference type="ARBA" id="ARBA00003818"/>
    </source>
</evidence>
<dbReference type="InterPro" id="IPR022770">
    <property type="entry name" value="IucA/IucC-like_C"/>
</dbReference>
<evidence type="ECO:0000256" key="5">
    <source>
        <dbReference type="ARBA" id="ARBA00031122"/>
    </source>
</evidence>
<dbReference type="GO" id="GO:0016747">
    <property type="term" value="F:acyltransferase activity, transferring groups other than amino-acyl groups"/>
    <property type="evidence" value="ECO:0007669"/>
    <property type="project" value="InterPro"/>
</dbReference>
<dbReference type="Gene3D" id="6.10.250.3370">
    <property type="match status" value="1"/>
</dbReference>
<comment type="similarity">
    <text evidence="3">Belongs to the IucA/IucC family.</text>
</comment>
<dbReference type="Pfam" id="PF06276">
    <property type="entry name" value="FhuF"/>
    <property type="match status" value="1"/>
</dbReference>
<dbReference type="PANTHER" id="PTHR34384">
    <property type="entry name" value="L-2,3-DIAMINOPROPANOATE--CITRATE LIGASE"/>
    <property type="match status" value="1"/>
</dbReference>
<keyword evidence="9" id="KW-1185">Reference proteome</keyword>
<comment type="pathway">
    <text evidence="2">Siderophore biosynthesis; mycobactin biosynthesis.</text>
</comment>
<dbReference type="PROSITE" id="PS51186">
    <property type="entry name" value="GNAT"/>
    <property type="match status" value="1"/>
</dbReference>
<dbReference type="UniPathway" id="UPA00011"/>
<dbReference type="Gene3D" id="3.30.310.280">
    <property type="match status" value="1"/>
</dbReference>
<accession>A0A7K1LK80</accession>
<dbReference type="InterPro" id="IPR016181">
    <property type="entry name" value="Acyl_CoA_acyltransferase"/>
</dbReference>
<dbReference type="SMART" id="SM01006">
    <property type="entry name" value="AlcB"/>
    <property type="match status" value="1"/>
</dbReference>
<dbReference type="SUPFAM" id="SSF55729">
    <property type="entry name" value="Acyl-CoA N-acyltransferases (Nat)"/>
    <property type="match status" value="1"/>
</dbReference>
<evidence type="ECO:0000313" key="8">
    <source>
        <dbReference type="EMBL" id="MUN55611.1"/>
    </source>
</evidence>
<dbReference type="InterPro" id="IPR000182">
    <property type="entry name" value="GNAT_dom"/>
</dbReference>
<dbReference type="Gene3D" id="3.40.630.30">
    <property type="match status" value="1"/>
</dbReference>
<dbReference type="EMBL" id="WOGT01000007">
    <property type="protein sequence ID" value="MUN55611.1"/>
    <property type="molecule type" value="Genomic_DNA"/>
</dbReference>
<dbReference type="OrthoDB" id="495728at2"/>
<evidence type="ECO:0000256" key="4">
    <source>
        <dbReference type="ARBA" id="ARBA00020586"/>
    </source>
</evidence>
<sequence>MAQCHHSSTDHRPGGLSHRAQHRVPGLRYVPGQGGHQVTTTLDTPQHGEQITGSLTFRPVDPDADSRIITDWLTHPASHFWDMQETTPEKTRAYLTDIAADDAQNAWLIHDADEPIGYAETYDPARVLLSEVFDARPGDVGMHLLVAPPPEDRSRRRSGLTGRVMRAVLDHCARELGARRVVVEPDVRNHAIAAKNREVGFRVLRHVDLPGKVAALSIVEADDAGRPLAADPTPHLHPESMDAAQRHVVTKALAEFSHEHLIRPTRIENDLWELTLPDGSVYRFCAEVLPLNHWVIDEGSVTRHAQGSAEGLPLDAQEFVAQLHETLGIPEKLLGTYLEELASTLASGAFKNFRGGPTAHQLALGRKDVDVAADFQQTESAMTEGHPCFVATNGRIGFGLDEFRRYAPEAGARFRYVWVAAHREHTTLEVSRAGTEETHWADELSTETRREFADRLTELGLSPEDYVWIPVHPWQFQHRLAVSFAPDIAARRLVVLGEASDEYQPQQSIRTAFNRDHPTKSYIKTALSIQNMGFLRGLSPAYMRATPAINDWVAELVRGDELFRELNFDVLREHASIGYTGDAYHVTETKSDQQKMLAALWRESPLPFLDEDERILSMASLLHRDARGRSVVTELIRASGTDARTWVREYLAAYLTPVLHSVEGHDLAFMPHGENLILRVKEGRVVGTFMKDIGEEAAIIGDRDLPEEISRMRHVIDDDEAAQLIFTDVFVGVLRHLSGILHRDGVLDHAEFWSLVRENVDAYRARGLPRRRHLDLEVPEFRHSCLNRLQLRNTLEMVDLQDASGSLIYTGSLRNPIG</sequence>
<proteinExistence type="inferred from homology"/>
<dbReference type="Gene3D" id="1.10.510.40">
    <property type="match status" value="1"/>
</dbReference>
<dbReference type="InterPro" id="IPR007310">
    <property type="entry name" value="Aerobactin_biosyn_IucA/IucC_N"/>
</dbReference>
<dbReference type="Proteomes" id="UP000462152">
    <property type="component" value="Unassembled WGS sequence"/>
</dbReference>
<evidence type="ECO:0000256" key="3">
    <source>
        <dbReference type="ARBA" id="ARBA00007832"/>
    </source>
</evidence>
<reference evidence="8 9" key="1">
    <citation type="submission" date="2019-12" db="EMBL/GenBank/DDBJ databases">
        <authorList>
            <person name="Li J."/>
            <person name="Shi Y."/>
            <person name="Xu G."/>
            <person name="Xiao D."/>
            <person name="Ran X."/>
        </authorList>
    </citation>
    <scope>NUCLEOTIDE SEQUENCE [LARGE SCALE GENOMIC DNA]</scope>
    <source>
        <strain evidence="8 9">JCM 15915</strain>
    </source>
</reference>
<evidence type="ECO:0000259" key="7">
    <source>
        <dbReference type="PROSITE" id="PS51186"/>
    </source>
</evidence>
<feature type="region of interest" description="Disordered" evidence="6">
    <location>
        <begin position="1"/>
        <end position="20"/>
    </location>
</feature>
<feature type="domain" description="N-acetyltransferase" evidence="7">
    <location>
        <begin position="55"/>
        <end position="219"/>
    </location>
</feature>
<dbReference type="AlphaFoldDB" id="A0A7K1LK80"/>
<keyword evidence="8" id="KW-0808">Transferase</keyword>
<protein>
    <recommendedName>
        <fullName evidence="4">Lysine N-acyltransferase MbtK</fullName>
    </recommendedName>
    <alternativeName>
        <fullName evidence="5">Mycobactin synthase protein K</fullName>
    </alternativeName>
</protein>
<evidence type="ECO:0000256" key="2">
    <source>
        <dbReference type="ARBA" id="ARBA00005102"/>
    </source>
</evidence>
<dbReference type="GO" id="GO:0019290">
    <property type="term" value="P:siderophore biosynthetic process"/>
    <property type="evidence" value="ECO:0007669"/>
    <property type="project" value="InterPro"/>
</dbReference>
<gene>
    <name evidence="8" type="ORF">GMA10_10370</name>
</gene>
<comment type="caution">
    <text evidence="8">The sequence shown here is derived from an EMBL/GenBank/DDBJ whole genome shotgun (WGS) entry which is preliminary data.</text>
</comment>
<dbReference type="InterPro" id="IPR019432">
    <property type="entry name" value="Acyltransferase_MbtK/IucB-like"/>
</dbReference>
<dbReference type="InterPro" id="IPR037455">
    <property type="entry name" value="LucA/IucC-like"/>
</dbReference>
<dbReference type="PANTHER" id="PTHR34384:SF6">
    <property type="entry name" value="STAPHYLOFERRIN B SYNTHASE"/>
    <property type="match status" value="1"/>
</dbReference>
<dbReference type="GO" id="GO:0016881">
    <property type="term" value="F:acid-amino acid ligase activity"/>
    <property type="evidence" value="ECO:0007669"/>
    <property type="project" value="UniProtKB-ARBA"/>
</dbReference>
<name>A0A7K1LK80_9MICC</name>
<dbReference type="Pfam" id="PF13523">
    <property type="entry name" value="Acetyltransf_8"/>
    <property type="match status" value="1"/>
</dbReference>